<dbReference type="HOGENOM" id="CLU_1905692_0_0_4"/>
<reference evidence="1 2" key="1">
    <citation type="journal article" date="2015" name="Genome Announc.">
        <title>Complete Genome Sequence of a Novel Bacterium within the Family Rhodocyclaceae That Degrades Polycyclic Aromatic Hydrocarbons.</title>
        <authorList>
            <person name="Singleton D.R."/>
            <person name="Dickey A.N."/>
            <person name="Scholl E.H."/>
            <person name="Wright F.A."/>
            <person name="Aitken M.D."/>
        </authorList>
    </citation>
    <scope>NUCLEOTIDE SEQUENCE [LARGE SCALE GENOMIC DNA]</scope>
    <source>
        <strain evidence="2">PG1-Ca6</strain>
    </source>
</reference>
<organism evidence="1 2">
    <name type="scientific">Rugosibacter aromaticivorans</name>
    <dbReference type="NCBI Taxonomy" id="1565605"/>
    <lineage>
        <taxon>Bacteria</taxon>
        <taxon>Pseudomonadati</taxon>
        <taxon>Pseudomonadota</taxon>
        <taxon>Betaproteobacteria</taxon>
        <taxon>Nitrosomonadales</taxon>
        <taxon>Sterolibacteriaceae</taxon>
        <taxon>Rugosibacter</taxon>
    </lineage>
</organism>
<dbReference type="RefSeq" id="WP_202636088.1">
    <property type="nucleotide sequence ID" value="NZ_CP010554.1"/>
</dbReference>
<dbReference type="KEGG" id="rbu:PG1C_03710"/>
<dbReference type="AlphaFoldDB" id="A0A0C5IYI5"/>
<name>A0A0C5IYI5_9PROT</name>
<dbReference type="EMBL" id="CP010554">
    <property type="protein sequence ID" value="AJP47812.1"/>
    <property type="molecule type" value="Genomic_DNA"/>
</dbReference>
<sequence length="145" mass="15833">MPDLIPTDDTARLLADADKLIQRRRVFIASPSQPVSPPVVETGIETVSHVEPTPHIAEHATADHDLPLLTERVTAPEPALADLQASQRDAVQKELAHWLEQELPATILKVTDGIADQLLGELTRKAEEHLLPSLMAHLGDQMPST</sequence>
<dbReference type="STRING" id="1565605.PG1C_03710"/>
<gene>
    <name evidence="1" type="ORF">PG1C_03710</name>
</gene>
<proteinExistence type="predicted"/>
<protein>
    <submittedName>
        <fullName evidence="1">Uncharacterized protein</fullName>
    </submittedName>
</protein>
<accession>A0A0C5IYI5</accession>
<evidence type="ECO:0000313" key="2">
    <source>
        <dbReference type="Proteomes" id="UP000061603"/>
    </source>
</evidence>
<keyword evidence="2" id="KW-1185">Reference proteome</keyword>
<evidence type="ECO:0000313" key="1">
    <source>
        <dbReference type="EMBL" id="AJP47812.1"/>
    </source>
</evidence>
<dbReference type="Proteomes" id="UP000061603">
    <property type="component" value="Chromosome"/>
</dbReference>